<sequence length="155" mass="17963">MKMQPKSVEKLVTKLLTSYGLQGDEVAPNLARARQEGSLRYIVYNRFVEKNMSEESYTDYVANIRVGKCLVEDLSGSLNSTESVGYSGYNFAEQALKDDRHLQRYMVKYLNRVGRQDDAIRWVVYCKMDKRDVPYSVQELLTETKIREAEDKISK</sequence>
<dbReference type="EMBL" id="UYRR01004972">
    <property type="protein sequence ID" value="VDK21493.1"/>
    <property type="molecule type" value="Genomic_DNA"/>
</dbReference>
<dbReference type="OrthoDB" id="18193at2759"/>
<dbReference type="WBParaSite" id="ASIM_0000344801-mRNA-1">
    <property type="protein sequence ID" value="ASIM_0000344801-mRNA-1"/>
    <property type="gene ID" value="ASIM_0000344801"/>
</dbReference>
<organism evidence="3">
    <name type="scientific">Anisakis simplex</name>
    <name type="common">Herring worm</name>
    <dbReference type="NCBI Taxonomy" id="6269"/>
    <lineage>
        <taxon>Eukaryota</taxon>
        <taxon>Metazoa</taxon>
        <taxon>Ecdysozoa</taxon>
        <taxon>Nematoda</taxon>
        <taxon>Chromadorea</taxon>
        <taxon>Rhabditida</taxon>
        <taxon>Spirurina</taxon>
        <taxon>Ascaridomorpha</taxon>
        <taxon>Ascaridoidea</taxon>
        <taxon>Anisakidae</taxon>
        <taxon>Anisakis</taxon>
        <taxon>Anisakis simplex complex</taxon>
    </lineage>
</organism>
<keyword evidence="2" id="KW-1185">Reference proteome</keyword>
<dbReference type="Proteomes" id="UP000267096">
    <property type="component" value="Unassembled WGS sequence"/>
</dbReference>
<evidence type="ECO:0000313" key="1">
    <source>
        <dbReference type="EMBL" id="VDK21493.1"/>
    </source>
</evidence>
<reference evidence="3" key="1">
    <citation type="submission" date="2017-02" db="UniProtKB">
        <authorList>
            <consortium name="WormBaseParasite"/>
        </authorList>
    </citation>
    <scope>IDENTIFICATION</scope>
</reference>
<evidence type="ECO:0000313" key="2">
    <source>
        <dbReference type="Proteomes" id="UP000267096"/>
    </source>
</evidence>
<proteinExistence type="predicted"/>
<evidence type="ECO:0000313" key="3">
    <source>
        <dbReference type="WBParaSite" id="ASIM_0000344801-mRNA-1"/>
    </source>
</evidence>
<name>A0A0M3J7A4_ANISI</name>
<gene>
    <name evidence="1" type="ORF">ASIM_LOCUS3286</name>
</gene>
<protein>
    <submittedName>
        <fullName evidence="3">Recombinase</fullName>
    </submittedName>
</protein>
<reference evidence="1 2" key="2">
    <citation type="submission" date="2018-11" db="EMBL/GenBank/DDBJ databases">
        <authorList>
            <consortium name="Pathogen Informatics"/>
        </authorList>
    </citation>
    <scope>NUCLEOTIDE SEQUENCE [LARGE SCALE GENOMIC DNA]</scope>
</reference>
<accession>A0A0M3J7A4</accession>
<dbReference type="AlphaFoldDB" id="A0A0M3J7A4"/>